<keyword evidence="2" id="KW-0406">Ion transport</keyword>
<reference evidence="2 3" key="1">
    <citation type="journal article" date="2013" name="Proc. Natl. Acad. Sci. U.S.A.">
        <title>The king cobra genome reveals dynamic gene evolution and adaptation in the snake venom system.</title>
        <authorList>
            <person name="Vonk F.J."/>
            <person name="Casewell N.R."/>
            <person name="Henkel C.V."/>
            <person name="Heimberg A.M."/>
            <person name="Jansen H.J."/>
            <person name="McCleary R.J."/>
            <person name="Kerkkamp H.M."/>
            <person name="Vos R.A."/>
            <person name="Guerreiro I."/>
            <person name="Calvete J.J."/>
            <person name="Wuster W."/>
            <person name="Woods A.E."/>
            <person name="Logan J.M."/>
            <person name="Harrison R.A."/>
            <person name="Castoe T.A."/>
            <person name="de Koning A.P."/>
            <person name="Pollock D.D."/>
            <person name="Yandell M."/>
            <person name="Calderon D."/>
            <person name="Renjifo C."/>
            <person name="Currier R.B."/>
            <person name="Salgado D."/>
            <person name="Pla D."/>
            <person name="Sanz L."/>
            <person name="Hyder A.S."/>
            <person name="Ribeiro J.M."/>
            <person name="Arntzen J.W."/>
            <person name="van den Thillart G.E."/>
            <person name="Boetzer M."/>
            <person name="Pirovano W."/>
            <person name="Dirks R.P."/>
            <person name="Spaink H.P."/>
            <person name="Duboule D."/>
            <person name="McGlinn E."/>
            <person name="Kini R.M."/>
            <person name="Richardson M.K."/>
        </authorList>
    </citation>
    <scope>NUCLEOTIDE SEQUENCE</scope>
    <source>
        <tissue evidence="2">Blood</tissue>
    </source>
</reference>
<keyword evidence="3" id="KW-1185">Reference proteome</keyword>
<sequence>MDMVHAALSLVYLVTEYCAPGWLNSLYTNRIDVQLHESMCIARRCPKSPSGHVGGKDLQASMGLRPISRLPNHRSQPGHHNWLQEPPTAIHRGQATTIHGAIHPWAGSRVSQQKCWQPRAPTPTRNGSSHLPNRQALPSRQQQQQQPTQQSTASVDIYGDSVKAVTPKKQTAARKSISQHHHRPPPLPQLCPPHQPPLSW</sequence>
<proteinExistence type="predicted"/>
<protein>
    <submittedName>
        <fullName evidence="2">Small conductance calcium-activated potassium channel protein 3</fullName>
    </submittedName>
</protein>
<feature type="non-terminal residue" evidence="2">
    <location>
        <position position="1"/>
    </location>
</feature>
<evidence type="ECO:0000256" key="1">
    <source>
        <dbReference type="SAM" id="MobiDB-lite"/>
    </source>
</evidence>
<evidence type="ECO:0000313" key="3">
    <source>
        <dbReference type="Proteomes" id="UP000018936"/>
    </source>
</evidence>
<dbReference type="Proteomes" id="UP000018936">
    <property type="component" value="Unassembled WGS sequence"/>
</dbReference>
<dbReference type="AlphaFoldDB" id="V8NKM8"/>
<keyword evidence="2" id="KW-0407">Ion channel</keyword>
<evidence type="ECO:0000313" key="2">
    <source>
        <dbReference type="EMBL" id="ETE62082.1"/>
    </source>
</evidence>
<name>V8NKM8_OPHHA</name>
<organism evidence="2 3">
    <name type="scientific">Ophiophagus hannah</name>
    <name type="common">King cobra</name>
    <name type="synonym">Naja hannah</name>
    <dbReference type="NCBI Taxonomy" id="8665"/>
    <lineage>
        <taxon>Eukaryota</taxon>
        <taxon>Metazoa</taxon>
        <taxon>Chordata</taxon>
        <taxon>Craniata</taxon>
        <taxon>Vertebrata</taxon>
        <taxon>Euteleostomi</taxon>
        <taxon>Lepidosauria</taxon>
        <taxon>Squamata</taxon>
        <taxon>Bifurcata</taxon>
        <taxon>Unidentata</taxon>
        <taxon>Episquamata</taxon>
        <taxon>Toxicofera</taxon>
        <taxon>Serpentes</taxon>
        <taxon>Colubroidea</taxon>
        <taxon>Elapidae</taxon>
        <taxon>Elapinae</taxon>
        <taxon>Ophiophagus</taxon>
    </lineage>
</organism>
<feature type="compositionally biased region" description="Polar residues" evidence="1">
    <location>
        <begin position="123"/>
        <end position="132"/>
    </location>
</feature>
<comment type="caution">
    <text evidence="2">The sequence shown here is derived from an EMBL/GenBank/DDBJ whole genome shotgun (WGS) entry which is preliminary data.</text>
</comment>
<feature type="region of interest" description="Disordered" evidence="1">
    <location>
        <begin position="109"/>
        <end position="200"/>
    </location>
</feature>
<dbReference type="GO" id="GO:0034220">
    <property type="term" value="P:monoatomic ion transmembrane transport"/>
    <property type="evidence" value="ECO:0007669"/>
    <property type="project" value="UniProtKB-KW"/>
</dbReference>
<feature type="compositionally biased region" description="Low complexity" evidence="1">
    <location>
        <begin position="134"/>
        <end position="153"/>
    </location>
</feature>
<accession>V8NKM8</accession>
<feature type="compositionally biased region" description="Pro residues" evidence="1">
    <location>
        <begin position="185"/>
        <end position="200"/>
    </location>
</feature>
<gene>
    <name evidence="2" type="primary">KCNN3</name>
    <name evidence="2" type="ORF">L345_12165</name>
</gene>
<dbReference type="EMBL" id="AZIM01003468">
    <property type="protein sequence ID" value="ETE62082.1"/>
    <property type="molecule type" value="Genomic_DNA"/>
</dbReference>
<dbReference type="OrthoDB" id="409048at2759"/>
<keyword evidence="2" id="KW-0813">Transport</keyword>